<dbReference type="NCBIfam" id="NF002231">
    <property type="entry name" value="PRK01130.1"/>
    <property type="match status" value="1"/>
</dbReference>
<evidence type="ECO:0000313" key="7">
    <source>
        <dbReference type="EMBL" id="ABV86844.1"/>
    </source>
</evidence>
<dbReference type="InterPro" id="IPR011060">
    <property type="entry name" value="RibuloseP-bd_barrel"/>
</dbReference>
<dbReference type="SUPFAM" id="SSF51366">
    <property type="entry name" value="Ribulose-phoshate binding barrel"/>
    <property type="match status" value="1"/>
</dbReference>
<evidence type="ECO:0000256" key="6">
    <source>
        <dbReference type="HAMAP-Rule" id="MF_01235"/>
    </source>
</evidence>
<dbReference type="GO" id="GO:0019262">
    <property type="term" value="P:N-acetylneuraminate catabolic process"/>
    <property type="evidence" value="ECO:0007669"/>
    <property type="project" value="UniProtKB-UniRule"/>
</dbReference>
<gene>
    <name evidence="6" type="primary">nanE</name>
    <name evidence="7" type="ordered locus">Spea_1519</name>
</gene>
<dbReference type="Pfam" id="PF04131">
    <property type="entry name" value="NanE"/>
    <property type="match status" value="1"/>
</dbReference>
<comment type="similarity">
    <text evidence="6">Belongs to the NanE family.</text>
</comment>
<evidence type="ECO:0000256" key="3">
    <source>
        <dbReference type="ARBA" id="ARBA00005081"/>
    </source>
</evidence>
<dbReference type="UniPathway" id="UPA00629">
    <property type="reaction ID" value="UER00682"/>
</dbReference>
<dbReference type="GO" id="GO:0047465">
    <property type="term" value="F:N-acylglucosamine-6-phosphate 2-epimerase activity"/>
    <property type="evidence" value="ECO:0007669"/>
    <property type="project" value="UniProtKB-EC"/>
</dbReference>
<organism evidence="7 8">
    <name type="scientific">Shewanella pealeana (strain ATCC 700345 / ANG-SQ1)</name>
    <dbReference type="NCBI Taxonomy" id="398579"/>
    <lineage>
        <taxon>Bacteria</taxon>
        <taxon>Pseudomonadati</taxon>
        <taxon>Pseudomonadota</taxon>
        <taxon>Gammaproteobacteria</taxon>
        <taxon>Alteromonadales</taxon>
        <taxon>Shewanellaceae</taxon>
        <taxon>Shewanella</taxon>
    </lineage>
</organism>
<proteinExistence type="inferred from homology"/>
<keyword evidence="8" id="KW-1185">Reference proteome</keyword>
<dbReference type="PANTHER" id="PTHR36204:SF1">
    <property type="entry name" value="N-ACETYLMANNOSAMINE-6-PHOSPHATE 2-EPIMERASE-RELATED"/>
    <property type="match status" value="1"/>
</dbReference>
<evidence type="ECO:0000256" key="5">
    <source>
        <dbReference type="ARBA" id="ARBA00023277"/>
    </source>
</evidence>
<evidence type="ECO:0000313" key="8">
    <source>
        <dbReference type="Proteomes" id="UP000002608"/>
    </source>
</evidence>
<keyword evidence="4 6" id="KW-0413">Isomerase</keyword>
<dbReference type="CDD" id="cd04729">
    <property type="entry name" value="NanE"/>
    <property type="match status" value="1"/>
</dbReference>
<evidence type="ECO:0000256" key="2">
    <source>
        <dbReference type="ARBA" id="ARBA00002147"/>
    </source>
</evidence>
<dbReference type="OrthoDB" id="9810372at2"/>
<dbReference type="HOGENOM" id="CLU_086300_0_0_6"/>
<dbReference type="KEGG" id="spl:Spea_1519"/>
<keyword evidence="5 6" id="KW-0119">Carbohydrate metabolism</keyword>
<dbReference type="Gene3D" id="3.20.20.70">
    <property type="entry name" value="Aldolase class I"/>
    <property type="match status" value="1"/>
</dbReference>
<dbReference type="RefSeq" id="WP_012154768.1">
    <property type="nucleotide sequence ID" value="NC_009901.1"/>
</dbReference>
<comment type="catalytic activity">
    <reaction evidence="1 6">
        <text>an N-acyl-D-glucosamine 6-phosphate = an N-acyl-D-mannosamine 6-phosphate</text>
        <dbReference type="Rhea" id="RHEA:23932"/>
        <dbReference type="ChEBI" id="CHEBI:57599"/>
        <dbReference type="ChEBI" id="CHEBI:57666"/>
        <dbReference type="EC" id="5.1.3.9"/>
    </reaction>
</comment>
<dbReference type="Proteomes" id="UP000002608">
    <property type="component" value="Chromosome"/>
</dbReference>
<dbReference type="EC" id="5.1.3.9" evidence="6"/>
<dbReference type="EMBL" id="CP000851">
    <property type="protein sequence ID" value="ABV86844.1"/>
    <property type="molecule type" value="Genomic_DNA"/>
</dbReference>
<dbReference type="eggNOG" id="COG3010">
    <property type="taxonomic scope" value="Bacteria"/>
</dbReference>
<dbReference type="InterPro" id="IPR013785">
    <property type="entry name" value="Aldolase_TIM"/>
</dbReference>
<protein>
    <recommendedName>
        <fullName evidence="6">Putative N-acetylmannosamine-6-phosphate 2-epimerase</fullName>
        <ecNumber evidence="6">5.1.3.9</ecNumber>
    </recommendedName>
    <alternativeName>
        <fullName evidence="6">ManNAc-6-P epimerase</fullName>
    </alternativeName>
</protein>
<comment type="function">
    <text evidence="2 6">Converts N-acetylmannosamine-6-phosphate (ManNAc-6-P) to N-acetylglucosamine-6-phosphate (GlcNAc-6-P).</text>
</comment>
<dbReference type="InterPro" id="IPR007260">
    <property type="entry name" value="NanE"/>
</dbReference>
<evidence type="ECO:0000256" key="4">
    <source>
        <dbReference type="ARBA" id="ARBA00023235"/>
    </source>
</evidence>
<dbReference type="AlphaFoldDB" id="A8H2Q7"/>
<dbReference type="FunFam" id="3.20.20.70:FF:000035">
    <property type="entry name" value="Putative N-acetylmannosamine-6-phosphate 2-epimerase"/>
    <property type="match status" value="1"/>
</dbReference>
<dbReference type="GO" id="GO:0006053">
    <property type="term" value="P:N-acetylmannosamine catabolic process"/>
    <property type="evidence" value="ECO:0007669"/>
    <property type="project" value="TreeGrafter"/>
</dbReference>
<dbReference type="HAMAP" id="MF_01235">
    <property type="entry name" value="ManNAc6P_epimer"/>
    <property type="match status" value="1"/>
</dbReference>
<sequence length="251" mass="26424">MSVVNRELEKQLLLSLKHSLIVSCQPVDDGPMDKVEHVVAMALAAVNGGAKGLRIEGVENVRAVAKVSPVPIVGIIKRDLADSAVRITPYVDDVNALAKAGASIIAFDGTDRRRPASMLQLLDAIHMSGCVAMADCADYEVGLMLAQHGCTFIGSTLSGYTDNSAPPFEPDYNLVSRWVSQGLNVIAEGRYNSPERAAYAIGLGAFSVTVGSAITRVEHITQWFVAGVEAGGNTSTVENENAQDGIGALAT</sequence>
<evidence type="ECO:0000256" key="1">
    <source>
        <dbReference type="ARBA" id="ARBA00000056"/>
    </source>
</evidence>
<name>A8H2Q7_SHEPA</name>
<comment type="pathway">
    <text evidence="3 6">Amino-sugar metabolism; N-acetylneuraminate degradation; D-fructose 6-phosphate from N-acetylneuraminate: step 3/5.</text>
</comment>
<dbReference type="PANTHER" id="PTHR36204">
    <property type="entry name" value="N-ACETYLMANNOSAMINE-6-PHOSPHATE 2-EPIMERASE-RELATED"/>
    <property type="match status" value="1"/>
</dbReference>
<reference evidence="7 8" key="1">
    <citation type="submission" date="2007-10" db="EMBL/GenBank/DDBJ databases">
        <title>Complete sequence of Shewanella pealeana ATCC 700345.</title>
        <authorList>
            <consortium name="US DOE Joint Genome Institute"/>
            <person name="Copeland A."/>
            <person name="Lucas S."/>
            <person name="Lapidus A."/>
            <person name="Barry K."/>
            <person name="Glavina del Rio T."/>
            <person name="Dalin E."/>
            <person name="Tice H."/>
            <person name="Pitluck S."/>
            <person name="Chertkov O."/>
            <person name="Brettin T."/>
            <person name="Bruce D."/>
            <person name="Detter J.C."/>
            <person name="Han C."/>
            <person name="Schmutz J."/>
            <person name="Larimer F."/>
            <person name="Land M."/>
            <person name="Hauser L."/>
            <person name="Kyrpides N."/>
            <person name="Kim E."/>
            <person name="Zhao J.-S.Z."/>
            <person name="Manno D."/>
            <person name="Hawari J."/>
            <person name="Richardson P."/>
        </authorList>
    </citation>
    <scope>NUCLEOTIDE SEQUENCE [LARGE SCALE GENOMIC DNA]</scope>
    <source>
        <strain evidence="8">ATCC 700345 / ANG-SQ1</strain>
    </source>
</reference>
<dbReference type="GO" id="GO:0005975">
    <property type="term" value="P:carbohydrate metabolic process"/>
    <property type="evidence" value="ECO:0007669"/>
    <property type="project" value="UniProtKB-UniRule"/>
</dbReference>
<dbReference type="GO" id="GO:0005829">
    <property type="term" value="C:cytosol"/>
    <property type="evidence" value="ECO:0007669"/>
    <property type="project" value="TreeGrafter"/>
</dbReference>
<dbReference type="STRING" id="398579.Spea_1519"/>
<accession>A8H2Q7</accession>